<comment type="caution">
    <text evidence="2">The sequence shown here is derived from an EMBL/GenBank/DDBJ whole genome shotgun (WGS) entry which is preliminary data.</text>
</comment>
<organism evidence="2 3">
    <name type="scientific">Characodon lateralis</name>
    <dbReference type="NCBI Taxonomy" id="208331"/>
    <lineage>
        <taxon>Eukaryota</taxon>
        <taxon>Metazoa</taxon>
        <taxon>Chordata</taxon>
        <taxon>Craniata</taxon>
        <taxon>Vertebrata</taxon>
        <taxon>Euteleostomi</taxon>
        <taxon>Actinopterygii</taxon>
        <taxon>Neopterygii</taxon>
        <taxon>Teleostei</taxon>
        <taxon>Neoteleostei</taxon>
        <taxon>Acanthomorphata</taxon>
        <taxon>Ovalentaria</taxon>
        <taxon>Atherinomorphae</taxon>
        <taxon>Cyprinodontiformes</taxon>
        <taxon>Goodeidae</taxon>
        <taxon>Characodon</taxon>
    </lineage>
</organism>
<dbReference type="EMBL" id="JAHUTJ010003251">
    <property type="protein sequence ID" value="MED6265550.1"/>
    <property type="molecule type" value="Genomic_DNA"/>
</dbReference>
<proteinExistence type="predicted"/>
<evidence type="ECO:0000313" key="2">
    <source>
        <dbReference type="EMBL" id="MED6265550.1"/>
    </source>
</evidence>
<name>A0ABU7CTP3_9TELE</name>
<evidence type="ECO:0008006" key="4">
    <source>
        <dbReference type="Google" id="ProtNLM"/>
    </source>
</evidence>
<protein>
    <recommendedName>
        <fullName evidence="4">Secreted protein</fullName>
    </recommendedName>
</protein>
<evidence type="ECO:0000313" key="3">
    <source>
        <dbReference type="Proteomes" id="UP001352852"/>
    </source>
</evidence>
<keyword evidence="1" id="KW-0732">Signal</keyword>
<accession>A0ABU7CTP3</accession>
<feature type="chain" id="PRO_5045412487" description="Secreted protein" evidence="1">
    <location>
        <begin position="36"/>
        <end position="117"/>
    </location>
</feature>
<feature type="signal peptide" evidence="1">
    <location>
        <begin position="1"/>
        <end position="35"/>
    </location>
</feature>
<reference evidence="2 3" key="1">
    <citation type="submission" date="2021-06" db="EMBL/GenBank/DDBJ databases">
        <authorList>
            <person name="Palmer J.M."/>
        </authorList>
    </citation>
    <scope>NUCLEOTIDE SEQUENCE [LARGE SCALE GENOMIC DNA]</scope>
    <source>
        <strain evidence="2 3">CL_MEX2019</strain>
        <tissue evidence="2">Muscle</tissue>
    </source>
</reference>
<gene>
    <name evidence="2" type="ORF">CHARACLAT_026672</name>
</gene>
<keyword evidence="3" id="KW-1185">Reference proteome</keyword>
<sequence length="117" mass="12372">MILACLPASSSALLSAISSICSTCLLLLQHNHCHATHLCTSSYIQPLAGRWCPCINSLVGEFGSVCNLSVGHSCTDVLGRLLIDHLPAEEQFPGSLSHGSREGWETAPLGFIEPASL</sequence>
<dbReference type="Proteomes" id="UP001352852">
    <property type="component" value="Unassembled WGS sequence"/>
</dbReference>
<evidence type="ECO:0000256" key="1">
    <source>
        <dbReference type="SAM" id="SignalP"/>
    </source>
</evidence>